<proteinExistence type="predicted"/>
<comment type="caution">
    <text evidence="1">The sequence shown here is derived from an EMBL/GenBank/DDBJ whole genome shotgun (WGS) entry which is preliminary data.</text>
</comment>
<name>A0ACC3T7D4_LIPKO</name>
<dbReference type="EMBL" id="MU971343">
    <property type="protein sequence ID" value="KAK9239866.1"/>
    <property type="molecule type" value="Genomic_DNA"/>
</dbReference>
<organism evidence="1 2">
    <name type="scientific">Lipomyces kononenkoae</name>
    <name type="common">Yeast</name>
    <dbReference type="NCBI Taxonomy" id="34357"/>
    <lineage>
        <taxon>Eukaryota</taxon>
        <taxon>Fungi</taxon>
        <taxon>Dikarya</taxon>
        <taxon>Ascomycota</taxon>
        <taxon>Saccharomycotina</taxon>
        <taxon>Lipomycetes</taxon>
        <taxon>Lipomycetales</taxon>
        <taxon>Lipomycetaceae</taxon>
        <taxon>Lipomyces</taxon>
    </lineage>
</organism>
<keyword evidence="2" id="KW-1185">Reference proteome</keyword>
<evidence type="ECO:0000313" key="1">
    <source>
        <dbReference type="EMBL" id="KAK9239866.1"/>
    </source>
</evidence>
<dbReference type="Proteomes" id="UP001433508">
    <property type="component" value="Unassembled WGS sequence"/>
</dbReference>
<sequence>MHVLSFLIQLILYALTSSVLASRFLPSLRYLLQYGKTLEATTPGATPNKSLAESVFNAILKPLNFTVPKRWFTHFYVIGLALSTTSLAMLYLGHTGVVTFPVRSLIQIDEYMTNTLIRLLGSHQAFILSWREVNVSYSRALSATIIVTLQCFRRLCECIFVEKMSQTARMRGGHYIVGYLFYVAATTSTWSDALEGTLAIHDKGERVPKTAIIIYLLAAFTQYAAHDQLSKLKKYSPPPPTMLFKYLVCPHYTAEVVIYLAVARICGFTPANISVVVWTAVNLGASAEQSRKFYIKKFGAHSVEEKWNLIPFVF</sequence>
<reference evidence="2" key="1">
    <citation type="journal article" date="2024" name="Front. Bioeng. Biotechnol.">
        <title>Genome-scale model development and genomic sequencing of the oleaginous clade Lipomyces.</title>
        <authorList>
            <person name="Czajka J.J."/>
            <person name="Han Y."/>
            <person name="Kim J."/>
            <person name="Mondo S.J."/>
            <person name="Hofstad B.A."/>
            <person name="Robles A."/>
            <person name="Haridas S."/>
            <person name="Riley R."/>
            <person name="LaButti K."/>
            <person name="Pangilinan J."/>
            <person name="Andreopoulos W."/>
            <person name="Lipzen A."/>
            <person name="Yan J."/>
            <person name="Wang M."/>
            <person name="Ng V."/>
            <person name="Grigoriev I.V."/>
            <person name="Spatafora J.W."/>
            <person name="Magnuson J.K."/>
            <person name="Baker S.E."/>
            <person name="Pomraning K.R."/>
        </authorList>
    </citation>
    <scope>NUCLEOTIDE SEQUENCE [LARGE SCALE GENOMIC DNA]</scope>
    <source>
        <strain evidence="2">CBS 7786</strain>
    </source>
</reference>
<gene>
    <name evidence="1" type="ORF">V1525DRAFT_396996</name>
</gene>
<evidence type="ECO:0000313" key="2">
    <source>
        <dbReference type="Proteomes" id="UP001433508"/>
    </source>
</evidence>
<accession>A0ACC3T7D4</accession>
<protein>
    <submittedName>
        <fullName evidence="1">Uncharacterized protein</fullName>
    </submittedName>
</protein>